<dbReference type="SUPFAM" id="SSF50156">
    <property type="entry name" value="PDZ domain-like"/>
    <property type="match status" value="1"/>
</dbReference>
<dbReference type="EMBL" id="CP018258">
    <property type="protein sequence ID" value="APV43511.1"/>
    <property type="molecule type" value="Genomic_DNA"/>
</dbReference>
<evidence type="ECO:0000256" key="4">
    <source>
        <dbReference type="ARBA" id="ARBA00022670"/>
    </source>
</evidence>
<evidence type="ECO:0000256" key="7">
    <source>
        <dbReference type="ARBA" id="ARBA00022833"/>
    </source>
</evidence>
<dbReference type="InterPro" id="IPR004387">
    <property type="entry name" value="Pept_M50_Zn"/>
</dbReference>
<comment type="subcellular location">
    <subcellularLocation>
        <location evidence="2">Membrane</location>
        <topology evidence="2">Multi-pass membrane protein</topology>
    </subcellularLocation>
</comment>
<dbReference type="Gene3D" id="2.30.42.10">
    <property type="match status" value="1"/>
</dbReference>
<evidence type="ECO:0000259" key="12">
    <source>
        <dbReference type="PROSITE" id="PS50106"/>
    </source>
</evidence>
<organism evidence="13 14">
    <name type="scientific">Dehalogenimonas formicexedens</name>
    <dbReference type="NCBI Taxonomy" id="1839801"/>
    <lineage>
        <taxon>Bacteria</taxon>
        <taxon>Bacillati</taxon>
        <taxon>Chloroflexota</taxon>
        <taxon>Dehalococcoidia</taxon>
        <taxon>Dehalococcoidales</taxon>
        <taxon>Dehalococcoidaceae</taxon>
        <taxon>Dehalogenimonas</taxon>
    </lineage>
</organism>
<dbReference type="EC" id="3.4.24.-" evidence="13"/>
<keyword evidence="5 11" id="KW-0812">Transmembrane</keyword>
<name>A0A1P8F4V4_9CHLR</name>
<protein>
    <submittedName>
        <fullName evidence="13">Regulator of sigma E protease</fullName>
        <ecNumber evidence="13">3.4.24.-</ecNumber>
    </submittedName>
</protein>
<dbReference type="InterPro" id="IPR041489">
    <property type="entry name" value="PDZ_6"/>
</dbReference>
<dbReference type="PROSITE" id="PS50106">
    <property type="entry name" value="PDZ"/>
    <property type="match status" value="1"/>
</dbReference>
<evidence type="ECO:0000256" key="2">
    <source>
        <dbReference type="ARBA" id="ARBA00004141"/>
    </source>
</evidence>
<evidence type="ECO:0000256" key="8">
    <source>
        <dbReference type="ARBA" id="ARBA00022989"/>
    </source>
</evidence>
<evidence type="ECO:0000256" key="11">
    <source>
        <dbReference type="SAM" id="Phobius"/>
    </source>
</evidence>
<feature type="domain" description="PDZ" evidence="12">
    <location>
        <begin position="129"/>
        <end position="161"/>
    </location>
</feature>
<dbReference type="GO" id="GO:0016020">
    <property type="term" value="C:membrane"/>
    <property type="evidence" value="ECO:0007669"/>
    <property type="project" value="UniProtKB-SubCell"/>
</dbReference>
<dbReference type="SMART" id="SM00228">
    <property type="entry name" value="PDZ"/>
    <property type="match status" value="1"/>
</dbReference>
<dbReference type="KEGG" id="dfo:Dform_00148"/>
<proteinExistence type="inferred from homology"/>
<evidence type="ECO:0000256" key="1">
    <source>
        <dbReference type="ARBA" id="ARBA00001947"/>
    </source>
</evidence>
<dbReference type="RefSeq" id="WP_225973703.1">
    <property type="nucleotide sequence ID" value="NZ_CP018258.1"/>
</dbReference>
<keyword evidence="4 13" id="KW-0645">Protease</keyword>
<evidence type="ECO:0000256" key="6">
    <source>
        <dbReference type="ARBA" id="ARBA00022801"/>
    </source>
</evidence>
<dbReference type="CDD" id="cd06163">
    <property type="entry name" value="S2P-M50_PDZ_RseP-like"/>
    <property type="match status" value="1"/>
</dbReference>
<dbReference type="STRING" id="1839801.Dform_00148"/>
<comment type="cofactor">
    <cofactor evidence="1">
        <name>Zn(2+)</name>
        <dbReference type="ChEBI" id="CHEBI:29105"/>
    </cofactor>
</comment>
<evidence type="ECO:0000313" key="13">
    <source>
        <dbReference type="EMBL" id="APV43511.1"/>
    </source>
</evidence>
<keyword evidence="9" id="KW-0482">Metalloprotease</keyword>
<keyword evidence="10 11" id="KW-0472">Membrane</keyword>
<dbReference type="Pfam" id="PF17820">
    <property type="entry name" value="PDZ_6"/>
    <property type="match status" value="1"/>
</dbReference>
<feature type="transmembrane region" description="Helical" evidence="11">
    <location>
        <begin position="98"/>
        <end position="120"/>
    </location>
</feature>
<keyword evidence="6 13" id="KW-0378">Hydrolase</keyword>
<dbReference type="GO" id="GO:0004222">
    <property type="term" value="F:metalloendopeptidase activity"/>
    <property type="evidence" value="ECO:0007669"/>
    <property type="project" value="InterPro"/>
</dbReference>
<keyword evidence="8 11" id="KW-1133">Transmembrane helix</keyword>
<comment type="similarity">
    <text evidence="3">Belongs to the peptidase M50B family.</text>
</comment>
<evidence type="ECO:0000256" key="5">
    <source>
        <dbReference type="ARBA" id="ARBA00022692"/>
    </source>
</evidence>
<feature type="transmembrane region" description="Helical" evidence="11">
    <location>
        <begin position="327"/>
        <end position="348"/>
    </location>
</feature>
<dbReference type="InterPro" id="IPR036034">
    <property type="entry name" value="PDZ_sf"/>
</dbReference>
<accession>A0A1P8F4V4</accession>
<dbReference type="PANTHER" id="PTHR42837:SF2">
    <property type="entry name" value="MEMBRANE METALLOPROTEASE ARASP2, CHLOROPLASTIC-RELATED"/>
    <property type="match status" value="1"/>
</dbReference>
<dbReference type="InterPro" id="IPR001478">
    <property type="entry name" value="PDZ"/>
</dbReference>
<dbReference type="InterPro" id="IPR008915">
    <property type="entry name" value="Peptidase_M50"/>
</dbReference>
<evidence type="ECO:0000256" key="10">
    <source>
        <dbReference type="ARBA" id="ARBA00023136"/>
    </source>
</evidence>
<dbReference type="AlphaFoldDB" id="A0A1P8F4V4"/>
<evidence type="ECO:0000256" key="3">
    <source>
        <dbReference type="ARBA" id="ARBA00007931"/>
    </source>
</evidence>
<evidence type="ECO:0000313" key="14">
    <source>
        <dbReference type="Proteomes" id="UP000185934"/>
    </source>
</evidence>
<keyword evidence="7" id="KW-0862">Zinc</keyword>
<gene>
    <name evidence="13" type="primary">rseP</name>
    <name evidence="13" type="ORF">Dform_00148</name>
</gene>
<sequence>MSSILSFLFTAAAFALVLAIVTLSHEAGHFFSARIFGVKVNEFGLGYPPRLFAKKGKSGTEYSINLLPLGGFVKLAGEEDPTAPGALASKSHAKRVTVLAAGAIVNALLPIVLFTVAFLLPHQIATGKIEVLGVAAGSPAEAAGVEVGDIILSFNGRQLTNNAELGRDIFLDLGETVPMEIQKADGTVVTVSVTPRWSPPAGQGAVGIETQTTDVVVTKVHDGFFTAISSGFRETGETMVLFKNSILSLVFGAPAQFAGPVGIAQMTGEVARAGFGPLLEFTAFLSLNLAILNILPIPALDGGRIAFVVVEWARRGKRIDPQTEGKIHFIGFVLLIGLILLVTFQDIVRIVGG</sequence>
<dbReference type="GO" id="GO:0006508">
    <property type="term" value="P:proteolysis"/>
    <property type="evidence" value="ECO:0007669"/>
    <property type="project" value="UniProtKB-KW"/>
</dbReference>
<dbReference type="Proteomes" id="UP000185934">
    <property type="component" value="Chromosome"/>
</dbReference>
<reference evidence="14" key="1">
    <citation type="submission" date="2016-11" db="EMBL/GenBank/DDBJ databases">
        <title>Dehalogenimonas formicexedens sp. nov., a chlorinated alkane respiring bacterium isolated from contaminated groundwater.</title>
        <authorList>
            <person name="Key T.A."/>
            <person name="Bowman K.S."/>
            <person name="Lee I."/>
            <person name="Chun J."/>
            <person name="Albuquerque L."/>
            <person name="da Costa M.S."/>
            <person name="Rainey F.A."/>
            <person name="Moe W.M."/>
        </authorList>
    </citation>
    <scope>NUCLEOTIDE SEQUENCE [LARGE SCALE GENOMIC DNA]</scope>
    <source>
        <strain evidence="14">NSZ-14</strain>
    </source>
</reference>
<evidence type="ECO:0000256" key="9">
    <source>
        <dbReference type="ARBA" id="ARBA00023049"/>
    </source>
</evidence>
<keyword evidence="14" id="KW-1185">Reference proteome</keyword>
<dbReference type="Pfam" id="PF02163">
    <property type="entry name" value="Peptidase_M50"/>
    <property type="match status" value="1"/>
</dbReference>
<dbReference type="PANTHER" id="PTHR42837">
    <property type="entry name" value="REGULATOR OF SIGMA-E PROTEASE RSEP"/>
    <property type="match status" value="1"/>
</dbReference>